<dbReference type="Gene3D" id="1.10.287.130">
    <property type="match status" value="1"/>
</dbReference>
<dbReference type="SUPFAM" id="SSF47384">
    <property type="entry name" value="Homodimeric domain of signal transducing histidine kinase"/>
    <property type="match status" value="1"/>
</dbReference>
<dbReference type="Pfam" id="PF00512">
    <property type="entry name" value="HisKA"/>
    <property type="match status" value="1"/>
</dbReference>
<dbReference type="PANTHER" id="PTHR45453">
    <property type="entry name" value="PHOSPHATE REGULON SENSOR PROTEIN PHOR"/>
    <property type="match status" value="1"/>
</dbReference>
<keyword evidence="9" id="KW-1133">Transmembrane helix</keyword>
<dbReference type="Gene3D" id="3.30.450.20">
    <property type="entry name" value="PAS domain"/>
    <property type="match status" value="1"/>
</dbReference>
<dbReference type="PRINTS" id="PR00344">
    <property type="entry name" value="BCTRLSENSOR"/>
</dbReference>
<dbReference type="InterPro" id="IPR003661">
    <property type="entry name" value="HisK_dim/P_dom"/>
</dbReference>
<dbReference type="PROSITE" id="PS50109">
    <property type="entry name" value="HIS_KIN"/>
    <property type="match status" value="1"/>
</dbReference>
<dbReference type="GO" id="GO:0016036">
    <property type="term" value="P:cellular response to phosphate starvation"/>
    <property type="evidence" value="ECO:0007669"/>
    <property type="project" value="TreeGrafter"/>
</dbReference>
<gene>
    <name evidence="12" type="primary">phoR_10</name>
    <name evidence="12" type="ORF">SDC9_71023</name>
</gene>
<evidence type="ECO:0000313" key="12">
    <source>
        <dbReference type="EMBL" id="MPM24540.1"/>
    </source>
</evidence>
<dbReference type="Gene3D" id="6.10.340.10">
    <property type="match status" value="1"/>
</dbReference>
<dbReference type="Pfam" id="PF02518">
    <property type="entry name" value="HATPase_c"/>
    <property type="match status" value="1"/>
</dbReference>
<dbReference type="PROSITE" id="PS50885">
    <property type="entry name" value="HAMP"/>
    <property type="match status" value="1"/>
</dbReference>
<dbReference type="GO" id="GO:0000155">
    <property type="term" value="F:phosphorelay sensor kinase activity"/>
    <property type="evidence" value="ECO:0007669"/>
    <property type="project" value="InterPro"/>
</dbReference>
<feature type="domain" description="HAMP" evidence="11">
    <location>
        <begin position="186"/>
        <end position="238"/>
    </location>
</feature>
<keyword evidence="8" id="KW-0175">Coiled coil</keyword>
<dbReference type="SMART" id="SM00387">
    <property type="entry name" value="HATPase_c"/>
    <property type="match status" value="1"/>
</dbReference>
<evidence type="ECO:0000256" key="9">
    <source>
        <dbReference type="SAM" id="Phobius"/>
    </source>
</evidence>
<dbReference type="InterPro" id="IPR035965">
    <property type="entry name" value="PAS-like_dom_sf"/>
</dbReference>
<dbReference type="InterPro" id="IPR050351">
    <property type="entry name" value="BphY/WalK/GraS-like"/>
</dbReference>
<name>A0A644Y7U4_9ZZZZ</name>
<evidence type="ECO:0000256" key="2">
    <source>
        <dbReference type="ARBA" id="ARBA00012438"/>
    </source>
</evidence>
<evidence type="ECO:0000259" key="10">
    <source>
        <dbReference type="PROSITE" id="PS50109"/>
    </source>
</evidence>
<dbReference type="SMART" id="SM00388">
    <property type="entry name" value="HisKA"/>
    <property type="match status" value="1"/>
</dbReference>
<comment type="caution">
    <text evidence="12">The sequence shown here is derived from an EMBL/GenBank/DDBJ whole genome shotgun (WGS) entry which is preliminary data.</text>
</comment>
<keyword evidence="7 9" id="KW-0472">Membrane</keyword>
<dbReference type="GO" id="GO:0005886">
    <property type="term" value="C:plasma membrane"/>
    <property type="evidence" value="ECO:0007669"/>
    <property type="project" value="TreeGrafter"/>
</dbReference>
<dbReference type="InterPro" id="IPR036097">
    <property type="entry name" value="HisK_dim/P_sf"/>
</dbReference>
<reference evidence="12" key="1">
    <citation type="submission" date="2019-08" db="EMBL/GenBank/DDBJ databases">
        <authorList>
            <person name="Kucharzyk K."/>
            <person name="Murdoch R.W."/>
            <person name="Higgins S."/>
            <person name="Loffler F."/>
        </authorList>
    </citation>
    <scope>NUCLEOTIDE SEQUENCE</scope>
</reference>
<dbReference type="InterPro" id="IPR003660">
    <property type="entry name" value="HAMP_dom"/>
</dbReference>
<protein>
    <recommendedName>
        <fullName evidence="2">histidine kinase</fullName>
        <ecNumber evidence="2">2.7.13.3</ecNumber>
    </recommendedName>
</protein>
<evidence type="ECO:0000256" key="4">
    <source>
        <dbReference type="ARBA" id="ARBA00022679"/>
    </source>
</evidence>
<dbReference type="EC" id="2.7.13.3" evidence="2"/>
<dbReference type="AlphaFoldDB" id="A0A644Y7U4"/>
<dbReference type="InterPro" id="IPR036890">
    <property type="entry name" value="HATPase_C_sf"/>
</dbReference>
<keyword evidence="3" id="KW-0597">Phosphoprotein</keyword>
<accession>A0A644Y7U4</accession>
<comment type="catalytic activity">
    <reaction evidence="1">
        <text>ATP + protein L-histidine = ADP + protein N-phospho-L-histidine.</text>
        <dbReference type="EC" id="2.7.13.3"/>
    </reaction>
</comment>
<keyword evidence="5" id="KW-0418">Kinase</keyword>
<keyword evidence="6" id="KW-0902">Two-component regulatory system</keyword>
<dbReference type="SUPFAM" id="SSF55874">
    <property type="entry name" value="ATPase domain of HSP90 chaperone/DNA topoisomerase II/histidine kinase"/>
    <property type="match status" value="1"/>
</dbReference>
<evidence type="ECO:0000256" key="6">
    <source>
        <dbReference type="ARBA" id="ARBA00023012"/>
    </source>
</evidence>
<feature type="domain" description="Histidine kinase" evidence="10">
    <location>
        <begin position="377"/>
        <end position="594"/>
    </location>
</feature>
<evidence type="ECO:0000259" key="11">
    <source>
        <dbReference type="PROSITE" id="PS50885"/>
    </source>
</evidence>
<dbReference type="FunFam" id="1.10.287.130:FF:000001">
    <property type="entry name" value="Two-component sensor histidine kinase"/>
    <property type="match status" value="1"/>
</dbReference>
<dbReference type="SUPFAM" id="SSF55785">
    <property type="entry name" value="PYP-like sensor domain (PAS domain)"/>
    <property type="match status" value="1"/>
</dbReference>
<proteinExistence type="predicted"/>
<dbReference type="CDD" id="cd00075">
    <property type="entry name" value="HATPase"/>
    <property type="match status" value="1"/>
</dbReference>
<dbReference type="FunFam" id="3.30.565.10:FF:000006">
    <property type="entry name" value="Sensor histidine kinase WalK"/>
    <property type="match status" value="1"/>
</dbReference>
<keyword evidence="4 12" id="KW-0808">Transferase</keyword>
<dbReference type="PANTHER" id="PTHR45453:SF1">
    <property type="entry name" value="PHOSPHATE REGULON SENSOR PROTEIN PHOR"/>
    <property type="match status" value="1"/>
</dbReference>
<feature type="transmembrane region" description="Helical" evidence="9">
    <location>
        <begin position="165"/>
        <end position="188"/>
    </location>
</feature>
<dbReference type="CDD" id="cd00082">
    <property type="entry name" value="HisKA"/>
    <property type="match status" value="1"/>
</dbReference>
<dbReference type="InterPro" id="IPR005467">
    <property type="entry name" value="His_kinase_dom"/>
</dbReference>
<sequence length="610" mass="67856">MNFRSIRSRLTLATLLILLLSLMGSMWIANRSFATTLRESTYTDLANHSTYLSTLLKDNPQVWKESAFSSYALATGTRITLIDTEGVVRFDSDYPLETLNNHLYREEVQSALISGRGTSERPSTTENLPVLYQALRLEGHPELSVLRLSKTLVQLEEYHSRYQKLFFTGLSLLLLLCLLITALSVTMLTKGMRQLKGLADSYAQGNLKAHARIEGPQELTDLSITMQEMAQTVQSKMEEVEAGKNQLEAILNSLSEAILLLDSNLVVKVANKEAERLFSTEKLLSRRLSQIVSSSQLLSLCSASLQDDQIHELTISQYGHLFGETAQVVGRSRTRTLHITGLSIRSAANQRVGVVLSINDMTELKRLEQIRKDFVANVSHELKTPITSIAGFAEALAGAEENADIIHFSQIINRQATNMQHIVEDLLLLSSLEQQQAKPTMSWVPAQQIISETEAQCSYRFQQKGSNLITHLTNPEEFELFVNGMLVVQALTNLLINALTYSESGSVVHLNVDVGQKEVVMQVRDNGIGIPLEDQERIFERFYRVDTARSRRQGGTGLGLSIVKHIAAVHSGSVSVQSELGKGSTFTLTLPRASKELSSMQERSSALYTR</sequence>
<dbReference type="InterPro" id="IPR003594">
    <property type="entry name" value="HATPase_dom"/>
</dbReference>
<evidence type="ECO:0000256" key="1">
    <source>
        <dbReference type="ARBA" id="ARBA00000085"/>
    </source>
</evidence>
<evidence type="ECO:0000256" key="7">
    <source>
        <dbReference type="ARBA" id="ARBA00023136"/>
    </source>
</evidence>
<dbReference type="GO" id="GO:0004721">
    <property type="term" value="F:phosphoprotein phosphatase activity"/>
    <property type="evidence" value="ECO:0007669"/>
    <property type="project" value="TreeGrafter"/>
</dbReference>
<keyword evidence="9" id="KW-0812">Transmembrane</keyword>
<organism evidence="12">
    <name type="scientific">bioreactor metagenome</name>
    <dbReference type="NCBI Taxonomy" id="1076179"/>
    <lineage>
        <taxon>unclassified sequences</taxon>
        <taxon>metagenomes</taxon>
        <taxon>ecological metagenomes</taxon>
    </lineage>
</organism>
<evidence type="ECO:0000256" key="8">
    <source>
        <dbReference type="SAM" id="Coils"/>
    </source>
</evidence>
<evidence type="ECO:0000256" key="3">
    <source>
        <dbReference type="ARBA" id="ARBA00022553"/>
    </source>
</evidence>
<evidence type="ECO:0000256" key="5">
    <source>
        <dbReference type="ARBA" id="ARBA00022777"/>
    </source>
</evidence>
<dbReference type="SMART" id="SM00304">
    <property type="entry name" value="HAMP"/>
    <property type="match status" value="1"/>
</dbReference>
<feature type="coiled-coil region" evidence="8">
    <location>
        <begin position="230"/>
        <end position="257"/>
    </location>
</feature>
<dbReference type="Gene3D" id="3.30.565.10">
    <property type="entry name" value="Histidine kinase-like ATPase, C-terminal domain"/>
    <property type="match status" value="1"/>
</dbReference>
<dbReference type="InterPro" id="IPR004358">
    <property type="entry name" value="Sig_transdc_His_kin-like_C"/>
</dbReference>
<dbReference type="EMBL" id="VSSQ01004285">
    <property type="protein sequence ID" value="MPM24540.1"/>
    <property type="molecule type" value="Genomic_DNA"/>
</dbReference>